<organism evidence="1 2">
    <name type="scientific">Pluteus cervinus</name>
    <dbReference type="NCBI Taxonomy" id="181527"/>
    <lineage>
        <taxon>Eukaryota</taxon>
        <taxon>Fungi</taxon>
        <taxon>Dikarya</taxon>
        <taxon>Basidiomycota</taxon>
        <taxon>Agaricomycotina</taxon>
        <taxon>Agaricomycetes</taxon>
        <taxon>Agaricomycetidae</taxon>
        <taxon>Agaricales</taxon>
        <taxon>Pluteineae</taxon>
        <taxon>Pluteaceae</taxon>
        <taxon>Pluteus</taxon>
    </lineage>
</organism>
<protein>
    <submittedName>
        <fullName evidence="1">Amino acid transporter</fullName>
    </submittedName>
</protein>
<reference evidence="1 2" key="1">
    <citation type="journal article" date="2019" name="Nat. Ecol. Evol.">
        <title>Megaphylogeny resolves global patterns of mushroom evolution.</title>
        <authorList>
            <person name="Varga T."/>
            <person name="Krizsan K."/>
            <person name="Foldi C."/>
            <person name="Dima B."/>
            <person name="Sanchez-Garcia M."/>
            <person name="Sanchez-Ramirez S."/>
            <person name="Szollosi G.J."/>
            <person name="Szarkandi J.G."/>
            <person name="Papp V."/>
            <person name="Albert L."/>
            <person name="Andreopoulos W."/>
            <person name="Angelini C."/>
            <person name="Antonin V."/>
            <person name="Barry K.W."/>
            <person name="Bougher N.L."/>
            <person name="Buchanan P."/>
            <person name="Buyck B."/>
            <person name="Bense V."/>
            <person name="Catcheside P."/>
            <person name="Chovatia M."/>
            <person name="Cooper J."/>
            <person name="Damon W."/>
            <person name="Desjardin D."/>
            <person name="Finy P."/>
            <person name="Geml J."/>
            <person name="Haridas S."/>
            <person name="Hughes K."/>
            <person name="Justo A."/>
            <person name="Karasinski D."/>
            <person name="Kautmanova I."/>
            <person name="Kiss B."/>
            <person name="Kocsube S."/>
            <person name="Kotiranta H."/>
            <person name="LaButti K.M."/>
            <person name="Lechner B.E."/>
            <person name="Liimatainen K."/>
            <person name="Lipzen A."/>
            <person name="Lukacs Z."/>
            <person name="Mihaltcheva S."/>
            <person name="Morgado L.N."/>
            <person name="Niskanen T."/>
            <person name="Noordeloos M.E."/>
            <person name="Ohm R.A."/>
            <person name="Ortiz-Santana B."/>
            <person name="Ovrebo C."/>
            <person name="Racz N."/>
            <person name="Riley R."/>
            <person name="Savchenko A."/>
            <person name="Shiryaev A."/>
            <person name="Soop K."/>
            <person name="Spirin V."/>
            <person name="Szebenyi C."/>
            <person name="Tomsovsky M."/>
            <person name="Tulloss R.E."/>
            <person name="Uehling J."/>
            <person name="Grigoriev I.V."/>
            <person name="Vagvolgyi C."/>
            <person name="Papp T."/>
            <person name="Martin F.M."/>
            <person name="Miettinen O."/>
            <person name="Hibbett D.S."/>
            <person name="Nagy L.G."/>
        </authorList>
    </citation>
    <scope>NUCLEOTIDE SEQUENCE [LARGE SCALE GENOMIC DNA]</scope>
    <source>
        <strain evidence="1 2">NL-1719</strain>
    </source>
</reference>
<proteinExistence type="predicted"/>
<evidence type="ECO:0000313" key="1">
    <source>
        <dbReference type="EMBL" id="TFK73067.1"/>
    </source>
</evidence>
<sequence length="544" mass="59026">MSNVVNDVDKLAVQDLQQLGYQQELSRSRGLFHILFMSLAIMAVPFGLSAPIATALIGGGPATMIWSWIMVSVLTQVVALSLAEICSKYPTSAGPYYWCFRLAPPKYRLLVSWITGWFTMVGVWTISLSVNFGTAQLIIAAAGIYRPDWTVTTWQTYLVFLGVTLIATLTGVFFNDWMPLLDIASAVWTLLGLIVMLIAISAKAALGRHSAKFALTEFNPMFSGWNPGWTFFIGSLPSAYVYSAIGMVANMAEEVHNPSLEVPRAIVWSIPIGTISGLVFLLPIVFTLPDVGILLTVASGQPIGLMFQLIMGSEGGGFAMLFIVVIVGVFCAISICCAASRATWSFARDKAIPFHGFFSAVNQSLNNVPVNAYILSTMIQLLLGLIFFGSTAAFNAFVGVAVMCLGASYAMPIGTLLWRNSPFWVEDDKGDGGSVDSKRRGGKGKGIGRRGVEDAQFSLGRWGTIINIFAILWILFALVLFSMPAVIPVTETSMNYASVVFVGFGVFSAVWYFVDGRYHYEGPPTVPLETEGSNHNLTEKEAST</sequence>
<dbReference type="Proteomes" id="UP000308600">
    <property type="component" value="Unassembled WGS sequence"/>
</dbReference>
<evidence type="ECO:0000313" key="2">
    <source>
        <dbReference type="Proteomes" id="UP000308600"/>
    </source>
</evidence>
<accession>A0ACD3B5A4</accession>
<gene>
    <name evidence="1" type="ORF">BDN72DRAFT_259509</name>
</gene>
<name>A0ACD3B5A4_9AGAR</name>
<keyword evidence="2" id="KW-1185">Reference proteome</keyword>
<dbReference type="EMBL" id="ML208279">
    <property type="protein sequence ID" value="TFK73067.1"/>
    <property type="molecule type" value="Genomic_DNA"/>
</dbReference>